<protein>
    <submittedName>
        <fullName evidence="1">Tail assembly chaperone protein</fullName>
    </submittedName>
</protein>
<dbReference type="EMBL" id="BK032723">
    <property type="protein sequence ID" value="DAF56880.1"/>
    <property type="molecule type" value="Genomic_DNA"/>
</dbReference>
<sequence length="126" mass="14502">MSDLRQKPKKIKYNGTEYEILFTIEVMDKIEDTMGLTSNDVIEILKNPRKDRETRNKFLRLGETLINIDAEKKNLPKVTDGELANVLTNASMLDLLKVVVDTAQESFFVRQDEEEEGDPNQNRATQ</sequence>
<reference evidence="1" key="1">
    <citation type="journal article" date="2021" name="Proc. Natl. Acad. Sci. U.S.A.">
        <title>A Catalog of Tens of Thousands of Viruses from Human Metagenomes Reveals Hidden Associations with Chronic Diseases.</title>
        <authorList>
            <person name="Tisza M.J."/>
            <person name="Buck C.B."/>
        </authorList>
    </citation>
    <scope>NUCLEOTIDE SEQUENCE</scope>
    <source>
        <strain evidence="1">CteEJ17</strain>
    </source>
</reference>
<organism evidence="1">
    <name type="scientific">Siphoviridae sp. cteEJ17</name>
    <dbReference type="NCBI Taxonomy" id="2827904"/>
    <lineage>
        <taxon>Viruses</taxon>
        <taxon>Duplodnaviria</taxon>
        <taxon>Heunggongvirae</taxon>
        <taxon>Uroviricota</taxon>
        <taxon>Caudoviricetes</taxon>
    </lineage>
</organism>
<accession>A0A8S5T191</accession>
<proteinExistence type="predicted"/>
<evidence type="ECO:0000313" key="1">
    <source>
        <dbReference type="EMBL" id="DAF56880.1"/>
    </source>
</evidence>
<name>A0A8S5T191_9CAUD</name>